<accession>A0A4Q5KY08</accession>
<dbReference type="Proteomes" id="UP000294166">
    <property type="component" value="Unassembled WGS sequence"/>
</dbReference>
<dbReference type="EMBL" id="SEZK01000001">
    <property type="protein sequence ID" value="RYU54749.1"/>
    <property type="molecule type" value="Genomic_DNA"/>
</dbReference>
<dbReference type="GO" id="GO:0003677">
    <property type="term" value="F:DNA binding"/>
    <property type="evidence" value="ECO:0007669"/>
    <property type="project" value="InterPro"/>
</dbReference>
<dbReference type="InterPro" id="IPR010982">
    <property type="entry name" value="Lambda_DNA-bd_dom_sf"/>
</dbReference>
<gene>
    <name evidence="3" type="ORF">ERW53_01740</name>
    <name evidence="2" type="ORF">ERW57_00430</name>
</gene>
<keyword evidence="5" id="KW-1185">Reference proteome</keyword>
<protein>
    <submittedName>
        <fullName evidence="2">XRE family transcriptional regulator</fullName>
    </submittedName>
</protein>
<dbReference type="EMBL" id="SEZN01000002">
    <property type="protein sequence ID" value="RYU66867.1"/>
    <property type="molecule type" value="Genomic_DNA"/>
</dbReference>
<dbReference type="Gene3D" id="1.10.260.40">
    <property type="entry name" value="lambda repressor-like DNA-binding domains"/>
    <property type="match status" value="1"/>
</dbReference>
<comment type="caution">
    <text evidence="2">The sequence shown here is derived from an EMBL/GenBank/DDBJ whole genome shotgun (WGS) entry which is preliminary data.</text>
</comment>
<organism evidence="2 4">
    <name type="scientific">Aliivibrio finisterrensis</name>
    <dbReference type="NCBI Taxonomy" id="511998"/>
    <lineage>
        <taxon>Bacteria</taxon>
        <taxon>Pseudomonadati</taxon>
        <taxon>Pseudomonadota</taxon>
        <taxon>Gammaproteobacteria</taxon>
        <taxon>Vibrionales</taxon>
        <taxon>Vibrionaceae</taxon>
        <taxon>Aliivibrio</taxon>
    </lineage>
</organism>
<dbReference type="AlphaFoldDB" id="A0A4Q5KY08"/>
<sequence>MFSEIIRSFRIDNGLSQNMFVDMLQKSSQNFDNLDAVTLSRWERGVTKPHLNRQNELLGILGIDIFSLWDKEKETISLEKSLKVIINRINCCGYLNTDADHSMKVVTINSSNSYLISNYIDEVKLIFNFEMNLIFDLLKNELTYQAMFEKMINQYSGELVLVFINGHLIGHLFSVSSLITNIASKLLSTDFDWINCHLILSFNVTDISALIPTIGKEVYKYLQSLNPNRKLCIFVENKRVFDILFNLDFDYRTENLKGKNYKIMTIDNETLKSKRVWMEILSNYKGGKYE</sequence>
<dbReference type="Proteomes" id="UP000294063">
    <property type="component" value="Unassembled WGS sequence"/>
</dbReference>
<evidence type="ECO:0000313" key="4">
    <source>
        <dbReference type="Proteomes" id="UP000294063"/>
    </source>
</evidence>
<evidence type="ECO:0000313" key="2">
    <source>
        <dbReference type="EMBL" id="RYU54749.1"/>
    </source>
</evidence>
<feature type="domain" description="HTH cro/C1-type" evidence="1">
    <location>
        <begin position="6"/>
        <end position="68"/>
    </location>
</feature>
<dbReference type="PROSITE" id="PS50943">
    <property type="entry name" value="HTH_CROC1"/>
    <property type="match status" value="1"/>
</dbReference>
<evidence type="ECO:0000313" key="3">
    <source>
        <dbReference type="EMBL" id="RYU66867.1"/>
    </source>
</evidence>
<reference evidence="4 5" key="1">
    <citation type="submission" date="2019-02" db="EMBL/GenBank/DDBJ databases">
        <title>Genome sequences of Aliivibrio finisterrensis strains from farmed Atlantic salmon.</title>
        <authorList>
            <person name="Bowman J.P."/>
        </authorList>
    </citation>
    <scope>NUCLEOTIDE SEQUENCE [LARGE SCALE GENOMIC DNA]</scope>
    <source>
        <strain evidence="3 5">A21</strain>
        <strain evidence="2 4">A46</strain>
    </source>
</reference>
<name>A0A4Q5KY08_9GAMM</name>
<dbReference type="RefSeq" id="WP_130046661.1">
    <property type="nucleotide sequence ID" value="NZ_SEZK01000001.1"/>
</dbReference>
<dbReference type="CDD" id="cd00093">
    <property type="entry name" value="HTH_XRE"/>
    <property type="match status" value="1"/>
</dbReference>
<evidence type="ECO:0000259" key="1">
    <source>
        <dbReference type="PROSITE" id="PS50943"/>
    </source>
</evidence>
<proteinExistence type="predicted"/>
<dbReference type="SUPFAM" id="SSF47413">
    <property type="entry name" value="lambda repressor-like DNA-binding domains"/>
    <property type="match status" value="1"/>
</dbReference>
<dbReference type="InterPro" id="IPR001387">
    <property type="entry name" value="Cro/C1-type_HTH"/>
</dbReference>
<evidence type="ECO:0000313" key="5">
    <source>
        <dbReference type="Proteomes" id="UP000294166"/>
    </source>
</evidence>